<evidence type="ECO:0000313" key="2">
    <source>
        <dbReference type="Proteomes" id="UP000635606"/>
    </source>
</evidence>
<dbReference type="AlphaFoldDB" id="A0A8J4EII2"/>
<evidence type="ECO:0000313" key="1">
    <source>
        <dbReference type="EMBL" id="GIJ73287.1"/>
    </source>
</evidence>
<accession>A0A8J4EII2</accession>
<sequence length="149" mass="14612">MTVLVRAALFGAATGGRSATGLAALALRRPSPSDGWAGRLAGTWPRRIATGFALAELVADKAPFTPSRLSPPALAGRVVAGLAGGAALARRSGVSPLVPALVAAGAVVAGSVAGARWRSYAAARGVPPVAAALAEDAVVLALATAATRR</sequence>
<evidence type="ECO:0008006" key="3">
    <source>
        <dbReference type="Google" id="ProtNLM"/>
    </source>
</evidence>
<proteinExistence type="predicted"/>
<dbReference type="RefSeq" id="WP_203933118.1">
    <property type="nucleotide sequence ID" value="NZ_BOPH01000113.1"/>
</dbReference>
<protein>
    <recommendedName>
        <fullName evidence="3">DUF4126 domain-containing protein</fullName>
    </recommendedName>
</protein>
<organism evidence="1 2">
    <name type="scientific">Virgisporangium ochraceum</name>
    <dbReference type="NCBI Taxonomy" id="65505"/>
    <lineage>
        <taxon>Bacteria</taxon>
        <taxon>Bacillati</taxon>
        <taxon>Actinomycetota</taxon>
        <taxon>Actinomycetes</taxon>
        <taxon>Micromonosporales</taxon>
        <taxon>Micromonosporaceae</taxon>
        <taxon>Virgisporangium</taxon>
    </lineage>
</organism>
<name>A0A8J4EII2_9ACTN</name>
<comment type="caution">
    <text evidence="1">The sequence shown here is derived from an EMBL/GenBank/DDBJ whole genome shotgun (WGS) entry which is preliminary data.</text>
</comment>
<gene>
    <name evidence="1" type="ORF">Voc01_082040</name>
</gene>
<reference evidence="1" key="1">
    <citation type="submission" date="2021-01" db="EMBL/GenBank/DDBJ databases">
        <title>Whole genome shotgun sequence of Virgisporangium ochraceum NBRC 16418.</title>
        <authorList>
            <person name="Komaki H."/>
            <person name="Tamura T."/>
        </authorList>
    </citation>
    <scope>NUCLEOTIDE SEQUENCE</scope>
    <source>
        <strain evidence="1">NBRC 16418</strain>
    </source>
</reference>
<keyword evidence="2" id="KW-1185">Reference proteome</keyword>
<dbReference type="Proteomes" id="UP000635606">
    <property type="component" value="Unassembled WGS sequence"/>
</dbReference>
<dbReference type="EMBL" id="BOPH01000113">
    <property type="protein sequence ID" value="GIJ73287.1"/>
    <property type="molecule type" value="Genomic_DNA"/>
</dbReference>